<dbReference type="RefSeq" id="WP_094606154.1">
    <property type="nucleotide sequence ID" value="NZ_CP155573.1"/>
</dbReference>
<evidence type="ECO:0000313" key="2">
    <source>
        <dbReference type="Proteomes" id="UP000216752"/>
    </source>
</evidence>
<sequence length="65" mass="7487">MKFDNSENKAKREKATMELNAETLRQPVRETYPDGIQEVAELLTFLPEDAREATVRAFVRSMLLS</sequence>
<proteinExistence type="predicted"/>
<accession>A0ABZ3IPW7</accession>
<keyword evidence="2" id="KW-1185">Reference proteome</keyword>
<dbReference type="EMBL" id="CP155573">
    <property type="protein sequence ID" value="XFO67772.1"/>
    <property type="molecule type" value="Genomic_DNA"/>
</dbReference>
<evidence type="ECO:0000313" key="1">
    <source>
        <dbReference type="EMBL" id="XFO67772.1"/>
    </source>
</evidence>
<name>A0ABZ3IPW7_9FIRM</name>
<dbReference type="Proteomes" id="UP000216752">
    <property type="component" value="Chromosome"/>
</dbReference>
<organism evidence="1 2">
    <name type="scientific">Sporomusa silvacetica DSM 10669</name>
    <dbReference type="NCBI Taxonomy" id="1123289"/>
    <lineage>
        <taxon>Bacteria</taxon>
        <taxon>Bacillati</taxon>
        <taxon>Bacillota</taxon>
        <taxon>Negativicutes</taxon>
        <taxon>Selenomonadales</taxon>
        <taxon>Sporomusaceae</taxon>
        <taxon>Sporomusa</taxon>
    </lineage>
</organism>
<gene>
    <name evidence="1" type="ORF">SPSIL_039910</name>
</gene>
<reference evidence="1" key="1">
    <citation type="submission" date="2024-05" db="EMBL/GenBank/DDBJ databases">
        <title>Isolation and characterization of Sporomusa carbonis sp. nov., a carboxydotrophic hydrogenogen in the genus of Sporomusa isolated from a charcoal burning pile.</title>
        <authorList>
            <person name="Boeer T."/>
            <person name="Rosenbaum F."/>
            <person name="Eysell L."/>
            <person name="Mueller V."/>
            <person name="Daniel R."/>
            <person name="Poehlein A."/>
        </authorList>
    </citation>
    <scope>NUCLEOTIDE SEQUENCE [LARGE SCALE GENOMIC DNA]</scope>
    <source>
        <strain evidence="1">DSM 10669</strain>
    </source>
</reference>
<protein>
    <submittedName>
        <fullName evidence="1">Uncharacterized protein</fullName>
    </submittedName>
</protein>